<dbReference type="InterPro" id="IPR012863">
    <property type="entry name" value="DUF1636"/>
</dbReference>
<dbReference type="EMBL" id="JAGRQH010000008">
    <property type="protein sequence ID" value="MBR0560404.1"/>
    <property type="molecule type" value="Genomic_DNA"/>
</dbReference>
<comment type="caution">
    <text evidence="1">The sequence shown here is derived from an EMBL/GenBank/DDBJ whole genome shotgun (WGS) entry which is preliminary data.</text>
</comment>
<organism evidence="1 2">
    <name type="scientific">Neokomagataea anthophila</name>
    <dbReference type="NCBI Taxonomy" id="2826925"/>
    <lineage>
        <taxon>Bacteria</taxon>
        <taxon>Pseudomonadati</taxon>
        <taxon>Pseudomonadota</taxon>
        <taxon>Alphaproteobacteria</taxon>
        <taxon>Acetobacterales</taxon>
        <taxon>Acetobacteraceae</taxon>
        <taxon>Neokomagataea</taxon>
    </lineage>
</organism>
<proteinExistence type="predicted"/>
<dbReference type="Proteomes" id="UP000677812">
    <property type="component" value="Unassembled WGS sequence"/>
</dbReference>
<keyword evidence="2" id="KW-1185">Reference proteome</keyword>
<protein>
    <submittedName>
        <fullName evidence="1">DUF1636 domain-containing protein</fullName>
    </submittedName>
</protein>
<gene>
    <name evidence="1" type="ORF">KB213_10110</name>
</gene>
<name>A0ABS5E937_9PROT</name>
<evidence type="ECO:0000313" key="2">
    <source>
        <dbReference type="Proteomes" id="UP000677812"/>
    </source>
</evidence>
<sequence>MLSDVRDAVLDGGKPILSVCVTCGKREDGTVQGEELHGRLKDYASAGYFELREARCLASCRKNTAGSVSMPGRWSLLLGHLTPDLAQDLAAFTTIYAASKTGAVMPSKRPETLRDVILGRIPPQDGFQKG</sequence>
<dbReference type="Pfam" id="PF07845">
    <property type="entry name" value="DUF1636"/>
    <property type="match status" value="1"/>
</dbReference>
<evidence type="ECO:0000313" key="1">
    <source>
        <dbReference type="EMBL" id="MBR0560404.1"/>
    </source>
</evidence>
<reference evidence="1 2" key="1">
    <citation type="submission" date="2021-04" db="EMBL/GenBank/DDBJ databases">
        <title>The complete genome sequence of Neokomagataea sp. TBRC 2177.</title>
        <authorList>
            <person name="Charoenyingcharoen P."/>
            <person name="Yukphan P."/>
        </authorList>
    </citation>
    <scope>NUCLEOTIDE SEQUENCE [LARGE SCALE GENOMIC DNA]</scope>
    <source>
        <strain evidence="1 2">TBRC 2177</strain>
    </source>
</reference>
<accession>A0ABS5E937</accession>